<dbReference type="Gene3D" id="3.30.450.40">
    <property type="match status" value="2"/>
</dbReference>
<proteinExistence type="predicted"/>
<dbReference type="SMART" id="SM00471">
    <property type="entry name" value="HDc"/>
    <property type="match status" value="1"/>
</dbReference>
<evidence type="ECO:0000313" key="3">
    <source>
        <dbReference type="EMBL" id="OFW35989.1"/>
    </source>
</evidence>
<organism evidence="3 4">
    <name type="scientific">Candidatus Aquicultor primus</name>
    <dbReference type="NCBI Taxonomy" id="1797195"/>
    <lineage>
        <taxon>Bacteria</taxon>
        <taxon>Bacillati</taxon>
        <taxon>Actinomycetota</taxon>
        <taxon>Candidatus Aquicultoria</taxon>
        <taxon>Candidatus Aquicultorales</taxon>
        <taxon>Candidatus Aquicultoraceae</taxon>
        <taxon>Candidatus Aquicultor</taxon>
    </lineage>
</organism>
<feature type="domain" description="HD" evidence="1">
    <location>
        <begin position="273"/>
        <end position="395"/>
    </location>
</feature>
<dbReference type="Pfam" id="PF13185">
    <property type="entry name" value="GAF_2"/>
    <property type="match status" value="2"/>
</dbReference>
<evidence type="ECO:0000259" key="1">
    <source>
        <dbReference type="PROSITE" id="PS51831"/>
    </source>
</evidence>
<feature type="domain" description="HD-GYP" evidence="2">
    <location>
        <begin position="251"/>
        <end position="446"/>
    </location>
</feature>
<dbReference type="InterPro" id="IPR037522">
    <property type="entry name" value="HD_GYP_dom"/>
</dbReference>
<dbReference type="SUPFAM" id="SSF109604">
    <property type="entry name" value="HD-domain/PDEase-like"/>
    <property type="match status" value="1"/>
</dbReference>
<dbReference type="Gene3D" id="1.10.3210.10">
    <property type="entry name" value="Hypothetical protein af1432"/>
    <property type="match status" value="1"/>
</dbReference>
<dbReference type="InterPro" id="IPR003607">
    <property type="entry name" value="HD/PDEase_dom"/>
</dbReference>
<evidence type="ECO:0000259" key="2">
    <source>
        <dbReference type="PROSITE" id="PS51832"/>
    </source>
</evidence>
<sequence length="475" mass="51987">MVVKEDRSVYLEDLENDPVGSQSQAVIALGIKSVAGTPLRYEGKVVGALTVGKTYASKIAAEDIALIGYMANQITTAIVKAQLYKKEREARVRLGALENIAKTGLKIVSIDDLIDEIKERIIESTGMSWGAIILLNSRSGYPAVEYASSGCNMLKGRNIIEDFGLINEILAAGETRIVKKSEFSGKEYGFIDKKIKSIAMIPIALMQNRVCIIALGKNDYIAFEPHDIVFIEALAHRAMLAIENSLLFSKLERSYLETIESLVRAVEAKDQYTCGHSEEVAAISKGIALAMGIDEARAEQVHAAGLLHDVGKIGISSKILYKAACLNCEEYAEIKLHSLKGYQILKPLAAFEDLADIVLQHHERYDGSGYPYGISGEGILIQARILAVADAYQAMISERPYREPLPCEQAIVEIRKGSGSQFDPRVADVFIALFESGELPQAPQRRDTCSVEMCKKASDEGRDCVRNGCKGFEVA</sequence>
<evidence type="ECO:0000313" key="4">
    <source>
        <dbReference type="Proteomes" id="UP000178086"/>
    </source>
</evidence>
<dbReference type="AlphaFoldDB" id="A0A1F2USR8"/>
<dbReference type="SMART" id="SM00065">
    <property type="entry name" value="GAF"/>
    <property type="match status" value="1"/>
</dbReference>
<dbReference type="PANTHER" id="PTHR43155:SF2">
    <property type="entry name" value="CYCLIC DI-GMP PHOSPHODIESTERASE PA4108"/>
    <property type="match status" value="1"/>
</dbReference>
<dbReference type="CDD" id="cd00077">
    <property type="entry name" value="HDc"/>
    <property type="match status" value="1"/>
</dbReference>
<accession>A0A1F2USR8</accession>
<dbReference type="InterPro" id="IPR003018">
    <property type="entry name" value="GAF"/>
</dbReference>
<dbReference type="PANTHER" id="PTHR43155">
    <property type="entry name" value="CYCLIC DI-GMP PHOSPHODIESTERASE PA4108-RELATED"/>
    <property type="match status" value="1"/>
</dbReference>
<dbReference type="Proteomes" id="UP000178086">
    <property type="component" value="Unassembled WGS sequence"/>
</dbReference>
<dbReference type="Pfam" id="PF13487">
    <property type="entry name" value="HD_5"/>
    <property type="match status" value="1"/>
</dbReference>
<comment type="caution">
    <text evidence="3">The sequence shown here is derived from an EMBL/GenBank/DDBJ whole genome shotgun (WGS) entry which is preliminary data.</text>
</comment>
<dbReference type="EMBL" id="MELI01000003">
    <property type="protein sequence ID" value="OFW35989.1"/>
    <property type="molecule type" value="Genomic_DNA"/>
</dbReference>
<protein>
    <submittedName>
        <fullName evidence="3">Uncharacterized protein</fullName>
    </submittedName>
</protein>
<dbReference type="InterPro" id="IPR029016">
    <property type="entry name" value="GAF-like_dom_sf"/>
</dbReference>
<gene>
    <name evidence="3" type="ORF">A2074_00805</name>
</gene>
<dbReference type="PROSITE" id="PS51831">
    <property type="entry name" value="HD"/>
    <property type="match status" value="1"/>
</dbReference>
<reference evidence="3 4" key="1">
    <citation type="journal article" date="2016" name="Nat. Commun.">
        <title>Thousands of microbial genomes shed light on interconnected biogeochemical processes in an aquifer system.</title>
        <authorList>
            <person name="Anantharaman K."/>
            <person name="Brown C.T."/>
            <person name="Hug L.A."/>
            <person name="Sharon I."/>
            <person name="Castelle C.J."/>
            <person name="Probst A.J."/>
            <person name="Thomas B.C."/>
            <person name="Singh A."/>
            <person name="Wilkins M.J."/>
            <person name="Karaoz U."/>
            <person name="Brodie E.L."/>
            <person name="Williams K.H."/>
            <person name="Hubbard S.S."/>
            <person name="Banfield J.F."/>
        </authorList>
    </citation>
    <scope>NUCLEOTIDE SEQUENCE [LARGE SCALE GENOMIC DNA]</scope>
</reference>
<dbReference type="InterPro" id="IPR006674">
    <property type="entry name" value="HD_domain"/>
</dbReference>
<dbReference type="SUPFAM" id="SSF55781">
    <property type="entry name" value="GAF domain-like"/>
    <property type="match status" value="2"/>
</dbReference>
<dbReference type="PROSITE" id="PS51832">
    <property type="entry name" value="HD_GYP"/>
    <property type="match status" value="1"/>
</dbReference>
<name>A0A1F2USR8_9ACTN</name>